<protein>
    <submittedName>
        <fullName evidence="2">Uncharacterized protein</fullName>
    </submittedName>
</protein>
<accession>A0A9D4BB68</accession>
<sequence length="137" mass="14791">MVGPTEVLPLKSLLLAWERLNLCSRLSGDRESSFITHMFSPCCWLRGCREGMGVAPSLQFLAGWCRGNEPSPCTPGSLPFASWLDGGGEQKKEPAVIFLVAQQLHDLHPDQPPPSLPAQGSSPVTLEKQTPGSHSLS</sequence>
<reference evidence="2" key="1">
    <citation type="submission" date="2021-09" db="EMBL/GenBank/DDBJ databases">
        <title>The genome of Mauremys mutica provides insights into the evolution of semi-aquatic lifestyle.</title>
        <authorList>
            <person name="Gong S."/>
            <person name="Gao Y."/>
        </authorList>
    </citation>
    <scope>NUCLEOTIDE SEQUENCE</scope>
    <source>
        <strain evidence="2">MM-2020</strain>
        <tissue evidence="2">Muscle</tissue>
    </source>
</reference>
<gene>
    <name evidence="2" type="ORF">KIL84_019378</name>
</gene>
<name>A0A9D4BB68_9SAUR</name>
<dbReference type="Proteomes" id="UP000827986">
    <property type="component" value="Unassembled WGS sequence"/>
</dbReference>
<dbReference type="EMBL" id="JAHDVG010000463">
    <property type="protein sequence ID" value="KAH1186629.1"/>
    <property type="molecule type" value="Genomic_DNA"/>
</dbReference>
<feature type="region of interest" description="Disordered" evidence="1">
    <location>
        <begin position="106"/>
        <end position="137"/>
    </location>
</feature>
<evidence type="ECO:0000313" key="3">
    <source>
        <dbReference type="Proteomes" id="UP000827986"/>
    </source>
</evidence>
<feature type="compositionally biased region" description="Polar residues" evidence="1">
    <location>
        <begin position="118"/>
        <end position="137"/>
    </location>
</feature>
<organism evidence="2 3">
    <name type="scientific">Mauremys mutica</name>
    <name type="common">yellowpond turtle</name>
    <dbReference type="NCBI Taxonomy" id="74926"/>
    <lineage>
        <taxon>Eukaryota</taxon>
        <taxon>Metazoa</taxon>
        <taxon>Chordata</taxon>
        <taxon>Craniata</taxon>
        <taxon>Vertebrata</taxon>
        <taxon>Euteleostomi</taxon>
        <taxon>Archelosauria</taxon>
        <taxon>Testudinata</taxon>
        <taxon>Testudines</taxon>
        <taxon>Cryptodira</taxon>
        <taxon>Durocryptodira</taxon>
        <taxon>Testudinoidea</taxon>
        <taxon>Geoemydidae</taxon>
        <taxon>Geoemydinae</taxon>
        <taxon>Mauremys</taxon>
    </lineage>
</organism>
<dbReference type="AlphaFoldDB" id="A0A9D4BB68"/>
<comment type="caution">
    <text evidence="2">The sequence shown here is derived from an EMBL/GenBank/DDBJ whole genome shotgun (WGS) entry which is preliminary data.</text>
</comment>
<keyword evidence="3" id="KW-1185">Reference proteome</keyword>
<evidence type="ECO:0000313" key="2">
    <source>
        <dbReference type="EMBL" id="KAH1186629.1"/>
    </source>
</evidence>
<proteinExistence type="predicted"/>
<evidence type="ECO:0000256" key="1">
    <source>
        <dbReference type="SAM" id="MobiDB-lite"/>
    </source>
</evidence>